<evidence type="ECO:0000259" key="2">
    <source>
        <dbReference type="Pfam" id="PF08268"/>
    </source>
</evidence>
<sequence length="312" mass="36024">MKTEKQNMSEEDLVAITKHNTPHKTSIPLDLTLEIFSRLPAKSISRFCCVSKLWSTIPRLPYFTELVLTRSLARPLLLFASEKDKHMFLYSSTQPDDNNSSRVAAKYHMKYPYHGHVSLFGRCSFVRGLVFTRGEVWVISNPNTGQSVTLPKLNTGKMNGVIGYFGYDPIEKQYKVLSMTWEINGLQNTEEHQVLTLGTGSKHSWRRIECCIPHSIYRKYNHVCIDGVLYYPAVNMTTRRCIIVLFDVRSEKFRFVEDNDPLASYYSSPMINYNGKLGLLLYERDDGIHGSCTSFRLRVLEDADQREWSEHD</sequence>
<dbReference type="Pfam" id="PF08268">
    <property type="entry name" value="FBA_3"/>
    <property type="match status" value="1"/>
</dbReference>
<feature type="domain" description="F-box" evidence="1">
    <location>
        <begin position="26"/>
        <end position="63"/>
    </location>
</feature>
<dbReference type="Proteomes" id="UP000029121">
    <property type="component" value="Unassembled WGS sequence"/>
</dbReference>
<proteinExistence type="predicted"/>
<evidence type="ECO:0008006" key="5">
    <source>
        <dbReference type="Google" id="ProtNLM"/>
    </source>
</evidence>
<dbReference type="PANTHER" id="PTHR31111:SF125">
    <property type="entry name" value="F-BOX PROTEIN CPR30-LIKE"/>
    <property type="match status" value="1"/>
</dbReference>
<organism evidence="3 4">
    <name type="scientific">Capsella rubella</name>
    <dbReference type="NCBI Taxonomy" id="81985"/>
    <lineage>
        <taxon>Eukaryota</taxon>
        <taxon>Viridiplantae</taxon>
        <taxon>Streptophyta</taxon>
        <taxon>Embryophyta</taxon>
        <taxon>Tracheophyta</taxon>
        <taxon>Spermatophyta</taxon>
        <taxon>Magnoliopsida</taxon>
        <taxon>eudicotyledons</taxon>
        <taxon>Gunneridae</taxon>
        <taxon>Pentapetalae</taxon>
        <taxon>rosids</taxon>
        <taxon>malvids</taxon>
        <taxon>Brassicales</taxon>
        <taxon>Brassicaceae</taxon>
        <taxon>Camelineae</taxon>
        <taxon>Capsella</taxon>
    </lineage>
</organism>
<gene>
    <name evidence="3" type="ORF">CARUB_v10003480mg</name>
</gene>
<dbReference type="InterPro" id="IPR001810">
    <property type="entry name" value="F-box_dom"/>
</dbReference>
<evidence type="ECO:0000259" key="1">
    <source>
        <dbReference type="Pfam" id="PF00646"/>
    </source>
</evidence>
<dbReference type="EMBL" id="KB870810">
    <property type="protein sequence ID" value="EOA22766.1"/>
    <property type="molecule type" value="Genomic_DNA"/>
</dbReference>
<dbReference type="InterPro" id="IPR013187">
    <property type="entry name" value="F-box-assoc_dom_typ3"/>
</dbReference>
<dbReference type="InterPro" id="IPR036047">
    <property type="entry name" value="F-box-like_dom_sf"/>
</dbReference>
<dbReference type="AlphaFoldDB" id="R0FLA9"/>
<dbReference type="PANTHER" id="PTHR31111">
    <property type="entry name" value="BNAA05G37150D PROTEIN-RELATED"/>
    <property type="match status" value="1"/>
</dbReference>
<evidence type="ECO:0000313" key="4">
    <source>
        <dbReference type="Proteomes" id="UP000029121"/>
    </source>
</evidence>
<dbReference type="OrthoDB" id="1676630at2759"/>
<dbReference type="InterPro" id="IPR017451">
    <property type="entry name" value="F-box-assoc_interact_dom"/>
</dbReference>
<dbReference type="Pfam" id="PF00646">
    <property type="entry name" value="F-box"/>
    <property type="match status" value="1"/>
</dbReference>
<feature type="domain" description="F-box associated beta-propeller type 3" evidence="2">
    <location>
        <begin position="77"/>
        <end position="311"/>
    </location>
</feature>
<dbReference type="STRING" id="81985.R0FLA9"/>
<dbReference type="Gene3D" id="1.20.1280.50">
    <property type="match status" value="1"/>
</dbReference>
<dbReference type="SUPFAM" id="SSF81383">
    <property type="entry name" value="F-box domain"/>
    <property type="match status" value="1"/>
</dbReference>
<name>R0FLA9_9BRAS</name>
<dbReference type="NCBIfam" id="TIGR01640">
    <property type="entry name" value="F_box_assoc_1"/>
    <property type="match status" value="1"/>
</dbReference>
<dbReference type="KEGG" id="crb:17881860"/>
<keyword evidence="4" id="KW-1185">Reference proteome</keyword>
<accession>R0FLA9</accession>
<evidence type="ECO:0000313" key="3">
    <source>
        <dbReference type="EMBL" id="EOA22766.1"/>
    </source>
</evidence>
<reference evidence="4" key="1">
    <citation type="journal article" date="2013" name="Nat. Genet.">
        <title>The Capsella rubella genome and the genomic consequences of rapid mating system evolution.</title>
        <authorList>
            <person name="Slotte T."/>
            <person name="Hazzouri K.M."/>
            <person name="Agren J.A."/>
            <person name="Koenig D."/>
            <person name="Maumus F."/>
            <person name="Guo Y.L."/>
            <person name="Steige K."/>
            <person name="Platts A.E."/>
            <person name="Escobar J.S."/>
            <person name="Newman L.K."/>
            <person name="Wang W."/>
            <person name="Mandakova T."/>
            <person name="Vello E."/>
            <person name="Smith L.M."/>
            <person name="Henz S.R."/>
            <person name="Steffen J."/>
            <person name="Takuno S."/>
            <person name="Brandvain Y."/>
            <person name="Coop G."/>
            <person name="Andolfatto P."/>
            <person name="Hu T.T."/>
            <person name="Blanchette M."/>
            <person name="Clark R.M."/>
            <person name="Quesneville H."/>
            <person name="Nordborg M."/>
            <person name="Gaut B.S."/>
            <person name="Lysak M.A."/>
            <person name="Jenkins J."/>
            <person name="Grimwood J."/>
            <person name="Chapman J."/>
            <person name="Prochnik S."/>
            <person name="Shu S."/>
            <person name="Rokhsar D."/>
            <person name="Schmutz J."/>
            <person name="Weigel D."/>
            <person name="Wright S.I."/>
        </authorList>
    </citation>
    <scope>NUCLEOTIDE SEQUENCE [LARGE SCALE GENOMIC DNA]</scope>
    <source>
        <strain evidence="4">cv. Monte Gargano</strain>
    </source>
</reference>
<protein>
    <recommendedName>
        <fullName evidence="5">F-box domain-containing protein</fullName>
    </recommendedName>
</protein>